<accession>A0AAE3AJD5</accession>
<reference evidence="1" key="1">
    <citation type="submission" date="2021-10" db="EMBL/GenBank/DDBJ databases">
        <title>Anaerobic single-cell dispensing facilitates the cultivation of human gut bacteria.</title>
        <authorList>
            <person name="Afrizal A."/>
        </authorList>
    </citation>
    <scope>NUCLEOTIDE SEQUENCE</scope>
    <source>
        <strain evidence="1">CLA-AA-H272</strain>
    </source>
</reference>
<evidence type="ECO:0000313" key="2">
    <source>
        <dbReference type="Proteomes" id="UP001199319"/>
    </source>
</evidence>
<evidence type="ECO:0000313" key="1">
    <source>
        <dbReference type="EMBL" id="MCC2131126.1"/>
    </source>
</evidence>
<evidence type="ECO:0008006" key="3">
    <source>
        <dbReference type="Google" id="ProtNLM"/>
    </source>
</evidence>
<organism evidence="1 2">
    <name type="scientific">Brotocaccenecus cirricatena</name>
    <dbReference type="NCBI Taxonomy" id="3064195"/>
    <lineage>
        <taxon>Bacteria</taxon>
        <taxon>Bacillati</taxon>
        <taxon>Bacillota</taxon>
        <taxon>Clostridia</taxon>
        <taxon>Eubacteriales</taxon>
        <taxon>Oscillospiraceae</taxon>
        <taxon>Brotocaccenecus</taxon>
    </lineage>
</organism>
<keyword evidence="2" id="KW-1185">Reference proteome</keyword>
<comment type="caution">
    <text evidence="1">The sequence shown here is derived from an EMBL/GenBank/DDBJ whole genome shotgun (WGS) entry which is preliminary data.</text>
</comment>
<protein>
    <recommendedName>
        <fullName evidence="3">Replication protein</fullName>
    </recommendedName>
</protein>
<name>A0AAE3AJD5_9FIRM</name>
<dbReference type="AlphaFoldDB" id="A0AAE3AJD5"/>
<dbReference type="RefSeq" id="WP_302930239.1">
    <property type="nucleotide sequence ID" value="NZ_JAJEPW010000110.1"/>
</dbReference>
<dbReference type="Proteomes" id="UP001199319">
    <property type="component" value="Unassembled WGS sequence"/>
</dbReference>
<dbReference type="EMBL" id="JAJEPW010000110">
    <property type="protein sequence ID" value="MCC2131126.1"/>
    <property type="molecule type" value="Genomic_DNA"/>
</dbReference>
<proteinExistence type="predicted"/>
<sequence>MYNDTWKQDYMEFVEGNSLTLCSGLAYRRKENRLENAQRMYALIFDLDGVGLAELRNLFLRFGGDPERVRRLPMPTFLVLSGTGLHIYYVFQQPIDLYPNIKIQLKSLKYDLTFRLWEYGSTSQVKAIQYQSINQSFRMVGSVNDKHGTELVAFRTGERVTLDYLNAYAKPENRVDVNKPFSPSKMTRAEAREAYPEWYERVVMRGEKGRKKWDIAGKVHGDDPYALYHWWLRQIGEIKGGHRYFFLMCLAIYAYKCGVSKQQLRQDMKEAFDDLQMVKHENALTEEDIRSALEAYDKEYYNFTISDIEALTDVRIERNKRNGRSQKEHLKRARAVQEVDYPGGTWRRKGAEEKKAQVYAWRQEHPEGRKADCHRDTGLDPKTIRKWWDTVPEGHITVKIRPSQALSDLLVEEFKKGL</sequence>
<gene>
    <name evidence="1" type="ORF">LKD37_16775</name>
</gene>